<accession>A0A645C4R2</accession>
<comment type="caution">
    <text evidence="1">The sequence shown here is derived from an EMBL/GenBank/DDBJ whole genome shotgun (WGS) entry which is preliminary data.</text>
</comment>
<gene>
    <name evidence="1" type="ORF">SDC9_119521</name>
</gene>
<sequence length="38" mass="4195">MRRGEDLLFGELAAALDISKNEAAEHVAARIKLDRKVS</sequence>
<organism evidence="1">
    <name type="scientific">bioreactor metagenome</name>
    <dbReference type="NCBI Taxonomy" id="1076179"/>
    <lineage>
        <taxon>unclassified sequences</taxon>
        <taxon>metagenomes</taxon>
        <taxon>ecological metagenomes</taxon>
    </lineage>
</organism>
<evidence type="ECO:0000313" key="1">
    <source>
        <dbReference type="EMBL" id="MPM72545.1"/>
    </source>
</evidence>
<protein>
    <submittedName>
        <fullName evidence="1">Uncharacterized protein</fullName>
    </submittedName>
</protein>
<proteinExistence type="predicted"/>
<dbReference type="AlphaFoldDB" id="A0A645C4R2"/>
<name>A0A645C4R2_9ZZZZ</name>
<reference evidence="1" key="1">
    <citation type="submission" date="2019-08" db="EMBL/GenBank/DDBJ databases">
        <authorList>
            <person name="Kucharzyk K."/>
            <person name="Murdoch R.W."/>
            <person name="Higgins S."/>
            <person name="Loffler F."/>
        </authorList>
    </citation>
    <scope>NUCLEOTIDE SEQUENCE</scope>
</reference>
<dbReference type="EMBL" id="VSSQ01024806">
    <property type="protein sequence ID" value="MPM72545.1"/>
    <property type="molecule type" value="Genomic_DNA"/>
</dbReference>